<gene>
    <name evidence="2" type="ORF">ACFQZW_00510</name>
</gene>
<evidence type="ECO:0000313" key="3">
    <source>
        <dbReference type="Proteomes" id="UP001597032"/>
    </source>
</evidence>
<dbReference type="EMBL" id="JBHTIC010000002">
    <property type="protein sequence ID" value="MFD0760555.1"/>
    <property type="molecule type" value="Genomic_DNA"/>
</dbReference>
<protein>
    <submittedName>
        <fullName evidence="2">DUF5686 family protein</fullName>
    </submittedName>
</protein>
<dbReference type="Pfam" id="PF13715">
    <property type="entry name" value="CarbopepD_reg_2"/>
    <property type="match status" value="1"/>
</dbReference>
<evidence type="ECO:0000313" key="2">
    <source>
        <dbReference type="EMBL" id="MFD0760555.1"/>
    </source>
</evidence>
<evidence type="ECO:0000256" key="1">
    <source>
        <dbReference type="SAM" id="SignalP"/>
    </source>
</evidence>
<dbReference type="Pfam" id="PF18939">
    <property type="entry name" value="DUF5686"/>
    <property type="match status" value="1"/>
</dbReference>
<keyword evidence="3" id="KW-1185">Reference proteome</keyword>
<sequence length="836" mass="95645">MKKIHFLLLLIPLFSFSQTQIQGIIIDNNSKNPLPFATITTNTNFGTLTNVDGRFQIRTKQPFHQITISYIGYSSVTLPIAKNNKFITVKLVPSVENLKEVLITAKENPALKIIRNTINNKPKNNIETALNSFKFNAYNKTLVTADPDSISDKIDSVFILQKGKKKFLKLDSTNYEFKKEIKTKHLYISEKISEFQFQKGKKKKEIVVASRMAGLQQPIYEFLAVTFQDFSFYNEYYTVAGTKYKNPIAKQALKYYNYKILDTVKNEIGHSILIYFKPKKKQPKAGLEGVLFIDNKNFAITKAIAELKGVVNIKATQNYQFQKKYNIWFPNEMEIVLRKGDTNENINLFGGTVKFETDKKNDSIQTSKTNNPSDITYFISKSLNSNIKINVPVIVKGSSATIQFNDNAHKQSKEFWNNYRTDSLTDRGKSTYIFLDSVAKSEGIEKKISIVRNILNGYYPTKYINLNLGKIINLNNYEGLRIGFGGETNPNFSNTFKIESYIAYGTKDKDFKYSLGISSRLNKNTNTWIGGNFTNDLKEAASLDFIAKNTSFSPVNPRNLNISEFYNYKTINTFLTHDIQPNLETKIQLSTGDYLPVFNYQFNSPSKNLVNYSLTTASIGFQYNPKSEYMNSPLGKLTIKKEYPQFTFQVTKSFENIFESDFNFTQINARIFHKIKRLRKATTNILIEGGIVIGDAPITHLFNATPNYTYKNPWIKRITFAGKNSFETMGYNEFISDRFAAIHISHNLKLFKISPKFKPQISFATRAAIGDIDNLEYHNGLAFKKMNKGYFESGLEINSLFKGLGLSAFYRYGPYKNPVWSDNLALKLTFKLNLGF</sequence>
<dbReference type="RefSeq" id="WP_386781272.1">
    <property type="nucleotide sequence ID" value="NZ_JBHTIC010000002.1"/>
</dbReference>
<reference evidence="3" key="1">
    <citation type="journal article" date="2019" name="Int. J. Syst. Evol. Microbiol.">
        <title>The Global Catalogue of Microorganisms (GCM) 10K type strain sequencing project: providing services to taxonomists for standard genome sequencing and annotation.</title>
        <authorList>
            <consortium name="The Broad Institute Genomics Platform"/>
            <consortium name="The Broad Institute Genome Sequencing Center for Infectious Disease"/>
            <person name="Wu L."/>
            <person name="Ma J."/>
        </authorList>
    </citation>
    <scope>NUCLEOTIDE SEQUENCE [LARGE SCALE GENOMIC DNA]</scope>
    <source>
        <strain evidence="3">CCUG 60022</strain>
    </source>
</reference>
<keyword evidence="1" id="KW-0732">Signal</keyword>
<name>A0ABW2Z6N2_9FLAO</name>
<proteinExistence type="predicted"/>
<dbReference type="InterPro" id="IPR008969">
    <property type="entry name" value="CarboxyPept-like_regulatory"/>
</dbReference>
<dbReference type="Proteomes" id="UP001597032">
    <property type="component" value="Unassembled WGS sequence"/>
</dbReference>
<dbReference type="InterPro" id="IPR043741">
    <property type="entry name" value="DUF5686"/>
</dbReference>
<comment type="caution">
    <text evidence="2">The sequence shown here is derived from an EMBL/GenBank/DDBJ whole genome shotgun (WGS) entry which is preliminary data.</text>
</comment>
<dbReference type="Gene3D" id="2.60.40.1120">
    <property type="entry name" value="Carboxypeptidase-like, regulatory domain"/>
    <property type="match status" value="1"/>
</dbReference>
<accession>A0ABW2Z6N2</accession>
<feature type="chain" id="PRO_5046596979" evidence="1">
    <location>
        <begin position="18"/>
        <end position="836"/>
    </location>
</feature>
<feature type="signal peptide" evidence="1">
    <location>
        <begin position="1"/>
        <end position="17"/>
    </location>
</feature>
<organism evidence="2 3">
    <name type="scientific">Lutibacter aestuarii</name>
    <dbReference type="NCBI Taxonomy" id="861111"/>
    <lineage>
        <taxon>Bacteria</taxon>
        <taxon>Pseudomonadati</taxon>
        <taxon>Bacteroidota</taxon>
        <taxon>Flavobacteriia</taxon>
        <taxon>Flavobacteriales</taxon>
        <taxon>Flavobacteriaceae</taxon>
        <taxon>Lutibacter</taxon>
    </lineage>
</organism>
<dbReference type="SUPFAM" id="SSF49464">
    <property type="entry name" value="Carboxypeptidase regulatory domain-like"/>
    <property type="match status" value="1"/>
</dbReference>